<reference evidence="2 3" key="1">
    <citation type="submission" date="2015-08" db="EMBL/GenBank/DDBJ databases">
        <title>Complete genome sequence of Sulfurifustis variabilis.</title>
        <authorList>
            <person name="Miura A."/>
            <person name="Kojima H."/>
            <person name="Fukui M."/>
        </authorList>
    </citation>
    <scope>NUCLEOTIDE SEQUENCE [LARGE SCALE GENOMIC DNA]</scope>
    <source>
        <strain evidence="3">skN76</strain>
    </source>
</reference>
<keyword evidence="1" id="KW-0732">Signal</keyword>
<dbReference type="RefSeq" id="WP_096461055.1">
    <property type="nucleotide sequence ID" value="NZ_AP014936.1"/>
</dbReference>
<accession>A0A1B4VC04</accession>
<dbReference type="Gene3D" id="3.40.50.1820">
    <property type="entry name" value="alpha/beta hydrolase"/>
    <property type="match status" value="1"/>
</dbReference>
<keyword evidence="3" id="KW-1185">Reference proteome</keyword>
<dbReference type="SUPFAM" id="SSF53474">
    <property type="entry name" value="alpha/beta-Hydrolases"/>
    <property type="match status" value="1"/>
</dbReference>
<dbReference type="ESTHER" id="9gamm-a0a1b4vc04">
    <property type="family name" value="Chlorophyllase"/>
</dbReference>
<feature type="chain" id="PRO_5008571378" description="Alpha/beta hydrolase" evidence="1">
    <location>
        <begin position="35"/>
        <end position="352"/>
    </location>
</feature>
<dbReference type="InterPro" id="IPR017395">
    <property type="entry name" value="Chlorophyllase-like"/>
</dbReference>
<dbReference type="AlphaFoldDB" id="A0A1B4VC04"/>
<dbReference type="Pfam" id="PF07224">
    <property type="entry name" value="Chlorophyllase"/>
    <property type="match status" value="1"/>
</dbReference>
<dbReference type="PANTHER" id="PTHR33428:SF14">
    <property type="entry name" value="CARBOXYLESTERASE TYPE B DOMAIN-CONTAINING PROTEIN"/>
    <property type="match status" value="1"/>
</dbReference>
<dbReference type="OrthoDB" id="107212at2"/>
<protein>
    <recommendedName>
        <fullName evidence="4">Alpha/beta hydrolase</fullName>
    </recommendedName>
</protein>
<dbReference type="InterPro" id="IPR029058">
    <property type="entry name" value="AB_hydrolase_fold"/>
</dbReference>
<evidence type="ECO:0000256" key="1">
    <source>
        <dbReference type="SAM" id="SignalP"/>
    </source>
</evidence>
<proteinExistence type="predicted"/>
<evidence type="ECO:0008006" key="4">
    <source>
        <dbReference type="Google" id="ProtNLM"/>
    </source>
</evidence>
<organism evidence="2 3">
    <name type="scientific">Sulfurifustis variabilis</name>
    <dbReference type="NCBI Taxonomy" id="1675686"/>
    <lineage>
        <taxon>Bacteria</taxon>
        <taxon>Pseudomonadati</taxon>
        <taxon>Pseudomonadota</taxon>
        <taxon>Gammaproteobacteria</taxon>
        <taxon>Acidiferrobacterales</taxon>
        <taxon>Acidiferrobacteraceae</taxon>
        <taxon>Sulfurifustis</taxon>
    </lineage>
</organism>
<feature type="signal peptide" evidence="1">
    <location>
        <begin position="1"/>
        <end position="34"/>
    </location>
</feature>
<evidence type="ECO:0000313" key="3">
    <source>
        <dbReference type="Proteomes" id="UP000218899"/>
    </source>
</evidence>
<dbReference type="PANTHER" id="PTHR33428">
    <property type="entry name" value="CHLOROPHYLLASE-2, CHLOROPLASTIC"/>
    <property type="match status" value="1"/>
</dbReference>
<dbReference type="EMBL" id="AP014936">
    <property type="protein sequence ID" value="BAU48561.1"/>
    <property type="molecule type" value="Genomic_DNA"/>
</dbReference>
<name>A0A1B4VC04_9GAMM</name>
<dbReference type="Proteomes" id="UP000218899">
    <property type="component" value="Chromosome"/>
</dbReference>
<evidence type="ECO:0000313" key="2">
    <source>
        <dbReference type="EMBL" id="BAU48561.1"/>
    </source>
</evidence>
<gene>
    <name evidence="2" type="ORF">SVA_2009</name>
</gene>
<dbReference type="KEGG" id="sva:SVA_2009"/>
<sequence>MKKPAGRIYGNLSRSQVVMLVAAVSMGLVHCARAGTVGAPAGQAAAPRPASSAGSHARVAKQKIGEEGKAAWIFTPDSPRPSAAPVVVFLHGYRAVNPYAYGGWIDHLVRRGNIVVFPIFEESPRDETDQIVRNAVTGIRQALNQLQKTGPVRPDLARVAFVGHSFGGGMSAQLAAMAQREGLPVPKAILMAQPGWRGSEGYPAGPLSEIPASVLMLVIDGSEDQFAKTRHGEDILSGARQVPATRKAHLVLEPGAPGMLADHYAPLAPHADYQLEQKTGRAARRERLVKRVMDIREGEEDALDRQGFWRFGDALMEAGFRGESSIAGVVGLANGKAGDTATIRVPIRPNGS</sequence>